<keyword evidence="2 6" id="KW-0479">Metal-binding</keyword>
<keyword evidence="6" id="KW-0539">Nucleus</keyword>
<organism evidence="8 11">
    <name type="scientific">Coffea arabica</name>
    <name type="common">Arabian coffee</name>
    <dbReference type="NCBI Taxonomy" id="13443"/>
    <lineage>
        <taxon>Eukaryota</taxon>
        <taxon>Viridiplantae</taxon>
        <taxon>Streptophyta</taxon>
        <taxon>Embryophyta</taxon>
        <taxon>Tracheophyta</taxon>
        <taxon>Spermatophyta</taxon>
        <taxon>Magnoliopsida</taxon>
        <taxon>eudicotyledons</taxon>
        <taxon>Gunneridae</taxon>
        <taxon>Pentapetalae</taxon>
        <taxon>asterids</taxon>
        <taxon>lamiids</taxon>
        <taxon>Gentianales</taxon>
        <taxon>Rubiaceae</taxon>
        <taxon>Ixoroideae</taxon>
        <taxon>Gardenieae complex</taxon>
        <taxon>Bertiereae - Coffeeae clade</taxon>
        <taxon>Coffeeae</taxon>
        <taxon>Coffea</taxon>
    </lineage>
</organism>
<dbReference type="InterPro" id="IPR006564">
    <property type="entry name" value="Znf_PMZ"/>
</dbReference>
<feature type="domain" description="SWIM-type" evidence="7">
    <location>
        <begin position="551"/>
        <end position="587"/>
    </location>
</feature>
<dbReference type="PANTHER" id="PTHR31669:SF236">
    <property type="entry name" value="PROTEIN FAR1-RELATED SEQUENCE"/>
    <property type="match status" value="1"/>
</dbReference>
<evidence type="ECO:0000313" key="13">
    <source>
        <dbReference type="RefSeq" id="XP_071903293.1"/>
    </source>
</evidence>
<accession>A0A6P6XEY7</accession>
<evidence type="ECO:0000313" key="12">
    <source>
        <dbReference type="RefSeq" id="XP_071903292.1"/>
    </source>
</evidence>
<dbReference type="InterPro" id="IPR007527">
    <property type="entry name" value="Znf_SWIM"/>
</dbReference>
<gene>
    <name evidence="9 10 11" type="primary">LOC113741990</name>
    <name evidence="12 13 14" type="synonym">LOC140005915</name>
</gene>
<sequence>MDEVSLNSEPVYDDEAENFEIDGDCAMTEYVGEAGVLQGENPLPPAVGMEFETYEDVYYFYNCYAQQQGFGVRVSNTWYRKSKEKYRGKLSCSSAGFKKKTEANRPRPQTRTGCPAMIKFRLMENKRWWVIEVELEHNHLLTPTSGKFYKSHRNVGLGSKRPLQVDGPEEIQKIRLFRTVIIDREYNGSANVDEGKLRNNVDQFNNQLRLKQGDAQSIHKFFTHQQLMNLNFFYVMDLNEKGCLRNVFWADARSRATYGYFGDVVVINTSCLTTKHEVPLVIFTGVNHHGHSVLLGCGLVAGGNVESYVWLFRAWLTYMVGRSPHAIITDQNKSLKIALAEVFPRASHFIYMTSILKQLPHELGGVSECEAVMEAFTRLVYDPFRAVDFEAAWEDMMDRHGIRHHKWLQTLYEDRKHWVPVYIKETFLAGMFPMKESERVTSPFEGYLSKDTSLKDFLNSYDQALKEIDQREVMADMESRNPCGMLKSTFYLELQLSKLYTSNIFMKFQEEVVGMLSCFNPRQMSMDGSVISYLVTEHAEVEDNRRETRDFEVSYNTSDGEILCLCGLFSFKGYLCRHALCVLNQNGVEEIPPQYILSRWRKDIHRNYDFEYGYDGIDSNNPLHRYDNLYKCITKVVEEGRKSHDRYKYTLQALDDILSKIRLQDDHLV</sequence>
<reference evidence="9 10" key="2">
    <citation type="submission" date="2025-05" db="UniProtKB">
        <authorList>
            <consortium name="RefSeq"/>
        </authorList>
    </citation>
    <scope>IDENTIFICATION</scope>
    <source>
        <tissue evidence="9 10">Leaves</tissue>
    </source>
</reference>
<dbReference type="GO" id="GO:0006355">
    <property type="term" value="P:regulation of DNA-templated transcription"/>
    <property type="evidence" value="ECO:0007669"/>
    <property type="project" value="UniProtKB-UniRule"/>
</dbReference>
<evidence type="ECO:0000256" key="5">
    <source>
        <dbReference type="PROSITE-ProRule" id="PRU00325"/>
    </source>
</evidence>
<keyword evidence="4 6" id="KW-0862">Zinc</keyword>
<keyword evidence="3 5" id="KW-0863">Zinc-finger</keyword>
<dbReference type="InterPro" id="IPR004330">
    <property type="entry name" value="FAR1_DNA_bnd_dom"/>
</dbReference>
<evidence type="ECO:0000256" key="2">
    <source>
        <dbReference type="ARBA" id="ARBA00022723"/>
    </source>
</evidence>
<dbReference type="GeneID" id="113741990"/>
<dbReference type="RefSeq" id="XP_071903293.1">
    <property type="nucleotide sequence ID" value="XM_072047192.1"/>
</dbReference>
<evidence type="ECO:0000313" key="14">
    <source>
        <dbReference type="RefSeq" id="XP_071903294.1"/>
    </source>
</evidence>
<dbReference type="InterPro" id="IPR031052">
    <property type="entry name" value="FHY3/FAR1"/>
</dbReference>
<keyword evidence="8" id="KW-1185">Reference proteome</keyword>
<dbReference type="InterPro" id="IPR018289">
    <property type="entry name" value="MULE_transposase_dom"/>
</dbReference>
<comment type="subcellular location">
    <subcellularLocation>
        <location evidence="6">Nucleus</location>
    </subcellularLocation>
</comment>
<dbReference type="RefSeq" id="XP_027125469.2">
    <property type="nucleotide sequence ID" value="XM_027269668.2"/>
</dbReference>
<evidence type="ECO:0000313" key="10">
    <source>
        <dbReference type="RefSeq" id="XP_027125470.2"/>
    </source>
</evidence>
<dbReference type="SMART" id="SM00575">
    <property type="entry name" value="ZnF_PMZ"/>
    <property type="match status" value="1"/>
</dbReference>
<dbReference type="GO" id="GO:0008270">
    <property type="term" value="F:zinc ion binding"/>
    <property type="evidence" value="ECO:0007669"/>
    <property type="project" value="UniProtKB-UniRule"/>
</dbReference>
<comment type="function">
    <text evidence="6">Putative transcription activator involved in regulating light control of development.</text>
</comment>
<dbReference type="RefSeq" id="XP_071903294.1">
    <property type="nucleotide sequence ID" value="XM_072047193.1"/>
</dbReference>
<dbReference type="Proteomes" id="UP001652660">
    <property type="component" value="Chromosome 4e"/>
</dbReference>
<evidence type="ECO:0000259" key="7">
    <source>
        <dbReference type="PROSITE" id="PS50966"/>
    </source>
</evidence>
<dbReference type="Pfam" id="PF04434">
    <property type="entry name" value="SWIM"/>
    <property type="match status" value="1"/>
</dbReference>
<evidence type="ECO:0000313" key="11">
    <source>
        <dbReference type="RefSeq" id="XP_027125471.2"/>
    </source>
</evidence>
<proteinExistence type="inferred from homology"/>
<reference evidence="8" key="1">
    <citation type="journal article" date="2025" name="Foods">
        <title>Unveiling the Microbial Signatures of Arabica Coffee Cherries: Insights into Ripeness Specific Diversity, Functional Traits, and Implications for Quality and Safety.</title>
        <authorList>
            <consortium name="RefSeq"/>
            <person name="Tenea G.N."/>
            <person name="Cifuentes V."/>
            <person name="Reyes P."/>
            <person name="Cevallos-Vallejos M."/>
        </authorList>
    </citation>
    <scope>NUCLEOTIDE SEQUENCE [LARGE SCALE GENOMIC DNA]</scope>
</reference>
<dbReference type="RefSeq" id="XP_027125471.2">
    <property type="nucleotide sequence ID" value="XM_027269670.2"/>
</dbReference>
<evidence type="ECO:0000313" key="9">
    <source>
        <dbReference type="RefSeq" id="XP_027125469.2"/>
    </source>
</evidence>
<evidence type="ECO:0000256" key="4">
    <source>
        <dbReference type="ARBA" id="ARBA00022833"/>
    </source>
</evidence>
<dbReference type="Proteomes" id="UP001652660">
    <property type="component" value="Chromosome 4c"/>
</dbReference>
<dbReference type="GO" id="GO:0005634">
    <property type="term" value="C:nucleus"/>
    <property type="evidence" value="ECO:0007669"/>
    <property type="project" value="UniProtKB-SubCell"/>
</dbReference>
<dbReference type="PANTHER" id="PTHR31669">
    <property type="entry name" value="PROTEIN FAR1-RELATED SEQUENCE 10-RELATED"/>
    <property type="match status" value="1"/>
</dbReference>
<dbReference type="RefSeq" id="XP_027125470.2">
    <property type="nucleotide sequence ID" value="XM_027269669.2"/>
</dbReference>
<evidence type="ECO:0000256" key="1">
    <source>
        <dbReference type="ARBA" id="ARBA00005889"/>
    </source>
</evidence>
<evidence type="ECO:0000313" key="8">
    <source>
        <dbReference type="Proteomes" id="UP001652660"/>
    </source>
</evidence>
<dbReference type="OrthoDB" id="1845384at2759"/>
<dbReference type="AlphaFoldDB" id="A0A6P6XEY7"/>
<evidence type="ECO:0000256" key="6">
    <source>
        <dbReference type="RuleBase" id="RU367018"/>
    </source>
</evidence>
<evidence type="ECO:0000256" key="3">
    <source>
        <dbReference type="ARBA" id="ARBA00022771"/>
    </source>
</evidence>
<name>A0A6P6XEY7_COFAR</name>
<comment type="similarity">
    <text evidence="1 6">Belongs to the FHY3/FAR1 family.</text>
</comment>
<dbReference type="RefSeq" id="XP_071903292.1">
    <property type="nucleotide sequence ID" value="XM_072047191.1"/>
</dbReference>
<dbReference type="Pfam" id="PF03101">
    <property type="entry name" value="FAR1"/>
    <property type="match status" value="1"/>
</dbReference>
<dbReference type="Pfam" id="PF10551">
    <property type="entry name" value="MULE"/>
    <property type="match status" value="1"/>
</dbReference>
<protein>
    <recommendedName>
        <fullName evidence="6">Protein FAR1-RELATED SEQUENCE</fullName>
    </recommendedName>
</protein>
<dbReference type="PROSITE" id="PS50966">
    <property type="entry name" value="ZF_SWIM"/>
    <property type="match status" value="1"/>
</dbReference>